<name>A0A1U9UYF4_CUPNE</name>
<sequence length="169" mass="18843">MLTLSRIETLFADHGMNAMTEAVLALREVRGSDAELRHLSALLAAMDDEPPLPLATMRERYATMRRYPDYRCYMMVDEDEVPVGTFSLLVFPVMVHDGRPEAIVEAVVVAPSARGMGIGKAMMREAMRLAREAGAAKLALSSNARRLQAHQFYRQLGFTEHGISFSIEL</sequence>
<evidence type="ECO:0000313" key="5">
    <source>
        <dbReference type="Proteomes" id="UP000189627"/>
    </source>
</evidence>
<dbReference type="CDD" id="cd04301">
    <property type="entry name" value="NAT_SF"/>
    <property type="match status" value="1"/>
</dbReference>
<organism evidence="4 5">
    <name type="scientific">Cupriavidus necator</name>
    <name type="common">Alcaligenes eutrophus</name>
    <name type="synonym">Ralstonia eutropha</name>
    <dbReference type="NCBI Taxonomy" id="106590"/>
    <lineage>
        <taxon>Bacteria</taxon>
        <taxon>Pseudomonadati</taxon>
        <taxon>Pseudomonadota</taxon>
        <taxon>Betaproteobacteria</taxon>
        <taxon>Burkholderiales</taxon>
        <taxon>Burkholderiaceae</taxon>
        <taxon>Cupriavidus</taxon>
    </lineage>
</organism>
<keyword evidence="2" id="KW-0012">Acyltransferase</keyword>
<dbReference type="Pfam" id="PF00583">
    <property type="entry name" value="Acetyltransf_1"/>
    <property type="match status" value="1"/>
</dbReference>
<gene>
    <name evidence="4" type="ORF">BJN34_28230</name>
</gene>
<proteinExistence type="predicted"/>
<reference evidence="5" key="1">
    <citation type="submission" date="2017-02" db="EMBL/GenBank/DDBJ databases">
        <title>Complete genome sequence of Cupriavidus necator strain NH9, a 3-chlorobenzoate degrader.</title>
        <authorList>
            <person name="Moriuchi R."/>
            <person name="Dohra H."/>
            <person name="Ogawa N."/>
        </authorList>
    </citation>
    <scope>NUCLEOTIDE SEQUENCE [LARGE SCALE GENOMIC DNA]</scope>
    <source>
        <strain evidence="5">NH9</strain>
    </source>
</reference>
<dbReference type="GO" id="GO:0016747">
    <property type="term" value="F:acyltransferase activity, transferring groups other than amino-acyl groups"/>
    <property type="evidence" value="ECO:0007669"/>
    <property type="project" value="InterPro"/>
</dbReference>
<dbReference type="Proteomes" id="UP000189627">
    <property type="component" value="Chromosome 2"/>
</dbReference>
<protein>
    <submittedName>
        <fullName evidence="4">GNAT family N-acetyltransferase</fullName>
    </submittedName>
</protein>
<dbReference type="EMBL" id="CP017758">
    <property type="protein sequence ID" value="AQV97758.1"/>
    <property type="molecule type" value="Genomic_DNA"/>
</dbReference>
<dbReference type="InterPro" id="IPR000182">
    <property type="entry name" value="GNAT_dom"/>
</dbReference>
<keyword evidence="1 4" id="KW-0808">Transferase</keyword>
<dbReference type="AlphaFoldDB" id="A0A1U9UYF4"/>
<evidence type="ECO:0000313" key="4">
    <source>
        <dbReference type="EMBL" id="AQV97758.1"/>
    </source>
</evidence>
<feature type="domain" description="N-acetyltransferase" evidence="3">
    <location>
        <begin position="24"/>
        <end position="169"/>
    </location>
</feature>
<evidence type="ECO:0000256" key="2">
    <source>
        <dbReference type="ARBA" id="ARBA00023315"/>
    </source>
</evidence>
<dbReference type="KEGG" id="cuh:BJN34_28230"/>
<dbReference type="PANTHER" id="PTHR43877">
    <property type="entry name" value="AMINOALKYLPHOSPHONATE N-ACETYLTRANSFERASE-RELATED-RELATED"/>
    <property type="match status" value="1"/>
</dbReference>
<dbReference type="SUPFAM" id="SSF55729">
    <property type="entry name" value="Acyl-CoA N-acyltransferases (Nat)"/>
    <property type="match status" value="1"/>
</dbReference>
<dbReference type="Gene3D" id="3.40.630.30">
    <property type="match status" value="1"/>
</dbReference>
<dbReference type="PANTHER" id="PTHR43877:SF1">
    <property type="entry name" value="ACETYLTRANSFERASE"/>
    <property type="match status" value="1"/>
</dbReference>
<evidence type="ECO:0000259" key="3">
    <source>
        <dbReference type="PROSITE" id="PS51186"/>
    </source>
</evidence>
<evidence type="ECO:0000256" key="1">
    <source>
        <dbReference type="ARBA" id="ARBA00022679"/>
    </source>
</evidence>
<dbReference type="InterPro" id="IPR016181">
    <property type="entry name" value="Acyl_CoA_acyltransferase"/>
</dbReference>
<dbReference type="PROSITE" id="PS51186">
    <property type="entry name" value="GNAT"/>
    <property type="match status" value="1"/>
</dbReference>
<accession>A0A1U9UYF4</accession>
<dbReference type="InterPro" id="IPR050832">
    <property type="entry name" value="Bact_Acetyltransf"/>
</dbReference>